<dbReference type="GeneID" id="117563418"/>
<organism evidence="2 3">
    <name type="scientific">Drosophila albomicans</name>
    <name type="common">Fruit fly</name>
    <dbReference type="NCBI Taxonomy" id="7291"/>
    <lineage>
        <taxon>Eukaryota</taxon>
        <taxon>Metazoa</taxon>
        <taxon>Ecdysozoa</taxon>
        <taxon>Arthropoda</taxon>
        <taxon>Hexapoda</taxon>
        <taxon>Insecta</taxon>
        <taxon>Pterygota</taxon>
        <taxon>Neoptera</taxon>
        <taxon>Endopterygota</taxon>
        <taxon>Diptera</taxon>
        <taxon>Brachycera</taxon>
        <taxon>Muscomorpha</taxon>
        <taxon>Ephydroidea</taxon>
        <taxon>Drosophilidae</taxon>
        <taxon>Drosophila</taxon>
    </lineage>
</organism>
<dbReference type="PANTHER" id="PTHR10974:SF1">
    <property type="entry name" value="FI08016P-RELATED"/>
    <property type="match status" value="1"/>
</dbReference>
<dbReference type="Proteomes" id="UP000515160">
    <property type="component" value="Chromosome 2L"/>
</dbReference>
<keyword evidence="1" id="KW-0812">Transmembrane</keyword>
<proteinExistence type="predicted"/>
<reference evidence="3" key="1">
    <citation type="submission" date="2025-08" db="UniProtKB">
        <authorList>
            <consortium name="RefSeq"/>
        </authorList>
    </citation>
    <scope>IDENTIFICATION</scope>
    <source>
        <strain evidence="3">15112-1751.03</strain>
        <tissue evidence="3">Whole Adult</tissue>
    </source>
</reference>
<evidence type="ECO:0000256" key="1">
    <source>
        <dbReference type="SAM" id="Phobius"/>
    </source>
</evidence>
<feature type="transmembrane region" description="Helical" evidence="1">
    <location>
        <begin position="195"/>
        <end position="211"/>
    </location>
</feature>
<dbReference type="SUPFAM" id="SSF53649">
    <property type="entry name" value="Alkaline phosphatase-like"/>
    <property type="match status" value="1"/>
</dbReference>
<dbReference type="AlphaFoldDB" id="A0A6P8WEF3"/>
<evidence type="ECO:0000313" key="3">
    <source>
        <dbReference type="RefSeq" id="XP_034097643.1"/>
    </source>
</evidence>
<sequence length="638" mass="74943">MINFPKRIFQLYKVRWLYFTAILCFFVIYYKIYVYVIKDTSERFFKKDYFVNTKGCQVSAFNPFSRKVLAHTSKLKPYKCTQKKLLLAQTINGSNFLVLPMKRKSIFRIYRVKEISDIKCEYNVIKRITDKLNKYSKKKTFSLSKRRRQIEVKSGATIIRTKCFGLQKEILYHDVHFFMPPLGKKTKQTRREKRLSVLILGIDSISHLHFIRSMPLLRTYIKLLPHVEFWGYNRVGDNSYPNLMPFFSGLNTTELEKDCYNDEKNFDKCQLLFQHFKSFGYTTSFGEDTYIGGTFNYQKGGFEKIPTDFYLRPVMVEIHRHTTYELEREQSINCSGDRKYSDVLYEFIRKLVPHLQQSPHFSFFWQTQGVHDYFNYSPLIDKDYFRLLRLFETENILSSTLVLLMSDHGLRYGDFRTTYQGMLEESQPLLIAIYPEWLATAYPLALSNLKKNSHSLITTYDLHATLKDLTNLNLLSNENVKNRTTLLQQLGSNIPRGISLFLPIPEIRNCHLASIPAQFCLCHKLHQISSRDKRSERAARFMVDNINIRLSNYSLCPQLMLEEVQDTYLIKQDNDQQSFGVKVRLKTMPGGGLFEGTAVFFGDSLTLNGPVLRINKYGNQSRCVQNYKIEMYCHCSLH</sequence>
<keyword evidence="1" id="KW-1133">Transmembrane helix</keyword>
<dbReference type="PANTHER" id="PTHR10974">
    <property type="entry name" value="FI08016P-RELATED"/>
    <property type="match status" value="1"/>
</dbReference>
<dbReference type="OrthoDB" id="413313at2759"/>
<dbReference type="FunFam" id="3.40.720.10:FF:000017">
    <property type="entry name" value="Predicted protein"/>
    <property type="match status" value="1"/>
</dbReference>
<dbReference type="InterPro" id="IPR017850">
    <property type="entry name" value="Alkaline_phosphatase_core_sf"/>
</dbReference>
<dbReference type="InterPro" id="IPR004245">
    <property type="entry name" value="DUF229"/>
</dbReference>
<gene>
    <name evidence="3" type="primary">LOC117563418</name>
</gene>
<keyword evidence="1" id="KW-0472">Membrane</keyword>
<accession>A0A6P8WEF3</accession>
<dbReference type="RefSeq" id="XP_034097643.1">
    <property type="nucleotide sequence ID" value="XM_034241752.2"/>
</dbReference>
<keyword evidence="2" id="KW-1185">Reference proteome</keyword>
<dbReference type="CDD" id="cd16021">
    <property type="entry name" value="ALP_like"/>
    <property type="match status" value="1"/>
</dbReference>
<dbReference type="Pfam" id="PF02995">
    <property type="entry name" value="DUF229"/>
    <property type="match status" value="1"/>
</dbReference>
<evidence type="ECO:0000313" key="2">
    <source>
        <dbReference type="Proteomes" id="UP000515160"/>
    </source>
</evidence>
<dbReference type="Gene3D" id="3.40.720.10">
    <property type="entry name" value="Alkaline Phosphatase, subunit A"/>
    <property type="match status" value="1"/>
</dbReference>
<protein>
    <submittedName>
        <fullName evidence="3">Uncharacterized protein LOC117563418</fullName>
    </submittedName>
</protein>
<dbReference type="GO" id="GO:0005615">
    <property type="term" value="C:extracellular space"/>
    <property type="evidence" value="ECO:0007669"/>
    <property type="project" value="TreeGrafter"/>
</dbReference>
<name>A0A6P8WEF3_DROAB</name>
<feature type="transmembrane region" description="Helical" evidence="1">
    <location>
        <begin position="16"/>
        <end position="37"/>
    </location>
</feature>